<dbReference type="RefSeq" id="WP_386356863.1">
    <property type="nucleotide sequence ID" value="NZ_JBHSFG010000124.1"/>
</dbReference>
<evidence type="ECO:0000256" key="2">
    <source>
        <dbReference type="ARBA" id="ARBA00022475"/>
    </source>
</evidence>
<comment type="subcellular location">
    <subcellularLocation>
        <location evidence="1">Cell membrane</location>
        <topology evidence="1">Multi-pass membrane protein</topology>
    </subcellularLocation>
</comment>
<feature type="transmembrane region" description="Helical" evidence="6">
    <location>
        <begin position="363"/>
        <end position="380"/>
    </location>
</feature>
<feature type="transmembrane region" description="Helical" evidence="6">
    <location>
        <begin position="23"/>
        <end position="43"/>
    </location>
</feature>
<proteinExistence type="predicted"/>
<feature type="transmembrane region" description="Helical" evidence="6">
    <location>
        <begin position="94"/>
        <end position="117"/>
    </location>
</feature>
<feature type="transmembrane region" description="Helical" evidence="6">
    <location>
        <begin position="386"/>
        <end position="406"/>
    </location>
</feature>
<dbReference type="Proteomes" id="UP001596012">
    <property type="component" value="Unassembled WGS sequence"/>
</dbReference>
<name>A0ABV8Z5E0_9ACTN</name>
<evidence type="ECO:0000256" key="6">
    <source>
        <dbReference type="SAM" id="Phobius"/>
    </source>
</evidence>
<evidence type="ECO:0000256" key="5">
    <source>
        <dbReference type="ARBA" id="ARBA00023136"/>
    </source>
</evidence>
<sequence>MTTVDRATELPVSREEVTAVRGARWVTAASLTVGAVNYGYALFLTRLLDADSYAVFAAGQGLLLCAATVAIVAVPWVLAQALARAPSQAARGDAIRFAVVMATVGGIVAGGIVAAVAAQFASAATTTVLGIATLLIYVTRVTVGWLQGTERMRTLACVTTSEAFLKLAVGLLLVASLGFGHAGALAAFGIAVLPFLIWWPFKRPHGDRLSISAHRDLWHRALELGAIQGLVALMAAVDVVLVALLPIDGTEAASYQVSVMLGRAPLFLAGAISIAFFPALSRRSPGTPLAASAVRMYLIVALPLTAICATAPQAVLSTVFPSGYSMMGTLLAFTAMSGFAVGGINLLATFFQAVNDRSCLRRQLVGLLVFVVALLVGWQVGGVVGLAIGGTCGTITAMLLLGHRLIRAQGLRAFAHVPLLEPFAVVCALLVLRPLPVVWLIAATAVGVRSATRFFRHRPATNPKETRLADRLGSGTEAFGTAEAASPVNPAEAVESAERVELGTRPPHSARRSDATQLLVGAVWLGEIRPADDEELRAALAVARRNQVEGVLARAYPRQLAGPLTAVDAGNELFRRNLAQVTDRLQAAGIPAVLIKADAAGDHVYSNFDLVVPEGRWHAAAEVLSNWCVHRSVYWLERSTKVLLEPPLGPAAHLHSSVSWFGVPVMSTDRLFACAVPADGRPWLLPHPADRLRIWLSHGLFQNLSLDLSELLAIRRLLRPAVVAEAGQEAAREGWAAGGRQALETATNAIERLDRGKAIELPVPLPLKTSLRVATEHTPHLLREGRPGAAAREAALRLPLIIAKSRRTDLS</sequence>
<evidence type="ECO:0000256" key="1">
    <source>
        <dbReference type="ARBA" id="ARBA00004651"/>
    </source>
</evidence>
<organism evidence="7 8">
    <name type="scientific">Streptomyces xiangluensis</name>
    <dbReference type="NCBI Taxonomy" id="2665720"/>
    <lineage>
        <taxon>Bacteria</taxon>
        <taxon>Bacillati</taxon>
        <taxon>Actinomycetota</taxon>
        <taxon>Actinomycetes</taxon>
        <taxon>Kitasatosporales</taxon>
        <taxon>Streptomycetaceae</taxon>
        <taxon>Streptomyces</taxon>
    </lineage>
</organism>
<evidence type="ECO:0000256" key="3">
    <source>
        <dbReference type="ARBA" id="ARBA00022692"/>
    </source>
</evidence>
<feature type="transmembrane region" description="Helical" evidence="6">
    <location>
        <begin position="123"/>
        <end position="143"/>
    </location>
</feature>
<feature type="transmembrane region" description="Helical" evidence="6">
    <location>
        <begin position="155"/>
        <end position="175"/>
    </location>
</feature>
<feature type="transmembrane region" description="Helical" evidence="6">
    <location>
        <begin position="293"/>
        <end position="315"/>
    </location>
</feature>
<keyword evidence="2" id="KW-1003">Cell membrane</keyword>
<dbReference type="EMBL" id="JBHSFG010000124">
    <property type="protein sequence ID" value="MFC4472672.1"/>
    <property type="molecule type" value="Genomic_DNA"/>
</dbReference>
<dbReference type="InterPro" id="IPR050833">
    <property type="entry name" value="Poly_Biosynth_Transport"/>
</dbReference>
<feature type="transmembrane region" description="Helical" evidence="6">
    <location>
        <begin position="55"/>
        <end position="82"/>
    </location>
</feature>
<protein>
    <recommendedName>
        <fullName evidence="9">Membrane protein involved in the export of O-antigen and teichoic acid</fullName>
    </recommendedName>
</protein>
<feature type="transmembrane region" description="Helical" evidence="6">
    <location>
        <begin position="264"/>
        <end position="281"/>
    </location>
</feature>
<accession>A0ABV8Z5E0</accession>
<evidence type="ECO:0000313" key="7">
    <source>
        <dbReference type="EMBL" id="MFC4472672.1"/>
    </source>
</evidence>
<feature type="transmembrane region" description="Helical" evidence="6">
    <location>
        <begin position="222"/>
        <end position="244"/>
    </location>
</feature>
<keyword evidence="5 6" id="KW-0472">Membrane</keyword>
<comment type="caution">
    <text evidence="7">The sequence shown here is derived from an EMBL/GenBank/DDBJ whole genome shotgun (WGS) entry which is preliminary data.</text>
</comment>
<keyword evidence="3 6" id="KW-0812">Transmembrane</keyword>
<keyword evidence="4 6" id="KW-1133">Transmembrane helix</keyword>
<feature type="transmembrane region" description="Helical" evidence="6">
    <location>
        <begin position="327"/>
        <end position="351"/>
    </location>
</feature>
<dbReference type="PANTHER" id="PTHR30250">
    <property type="entry name" value="PST FAMILY PREDICTED COLANIC ACID TRANSPORTER"/>
    <property type="match status" value="1"/>
</dbReference>
<evidence type="ECO:0000256" key="4">
    <source>
        <dbReference type="ARBA" id="ARBA00022989"/>
    </source>
</evidence>
<dbReference type="PANTHER" id="PTHR30250:SF11">
    <property type="entry name" value="O-ANTIGEN TRANSPORTER-RELATED"/>
    <property type="match status" value="1"/>
</dbReference>
<feature type="transmembrane region" description="Helical" evidence="6">
    <location>
        <begin position="181"/>
        <end position="201"/>
    </location>
</feature>
<reference evidence="8" key="1">
    <citation type="journal article" date="2019" name="Int. J. Syst. Evol. Microbiol.">
        <title>The Global Catalogue of Microorganisms (GCM) 10K type strain sequencing project: providing services to taxonomists for standard genome sequencing and annotation.</title>
        <authorList>
            <consortium name="The Broad Institute Genomics Platform"/>
            <consortium name="The Broad Institute Genome Sequencing Center for Infectious Disease"/>
            <person name="Wu L."/>
            <person name="Ma J."/>
        </authorList>
    </citation>
    <scope>NUCLEOTIDE SEQUENCE [LARGE SCALE GENOMIC DNA]</scope>
    <source>
        <strain evidence="8">DT43</strain>
    </source>
</reference>
<keyword evidence="8" id="KW-1185">Reference proteome</keyword>
<evidence type="ECO:0008006" key="9">
    <source>
        <dbReference type="Google" id="ProtNLM"/>
    </source>
</evidence>
<gene>
    <name evidence="7" type="ORF">ACFPH6_50870</name>
</gene>
<evidence type="ECO:0000313" key="8">
    <source>
        <dbReference type="Proteomes" id="UP001596012"/>
    </source>
</evidence>